<keyword evidence="3" id="KW-0479">Metal-binding</keyword>
<evidence type="ECO:0000256" key="2">
    <source>
        <dbReference type="ARBA" id="ARBA00022714"/>
    </source>
</evidence>
<keyword evidence="4" id="KW-0408">Iron</keyword>
<dbReference type="Gene3D" id="3.10.20.30">
    <property type="match status" value="1"/>
</dbReference>
<dbReference type="Pfam" id="PF00067">
    <property type="entry name" value="p450"/>
    <property type="match status" value="1"/>
</dbReference>
<dbReference type="Pfam" id="PF00111">
    <property type="entry name" value="Fer2"/>
    <property type="match status" value="1"/>
</dbReference>
<evidence type="ECO:0000259" key="6">
    <source>
        <dbReference type="PROSITE" id="PS51085"/>
    </source>
</evidence>
<dbReference type="PRINTS" id="PR00385">
    <property type="entry name" value="P450"/>
</dbReference>
<dbReference type="InterPro" id="IPR002397">
    <property type="entry name" value="Cyt_P450_B"/>
</dbReference>
<evidence type="ECO:0000313" key="9">
    <source>
        <dbReference type="Proteomes" id="UP000434172"/>
    </source>
</evidence>
<feature type="domain" description="2Fe-2S ferredoxin-type" evidence="6">
    <location>
        <begin position="648"/>
        <end position="734"/>
    </location>
</feature>
<dbReference type="PROSITE" id="PS00086">
    <property type="entry name" value="CYTOCHROME_P450"/>
    <property type="match status" value="1"/>
</dbReference>
<evidence type="ECO:0000259" key="7">
    <source>
        <dbReference type="PROSITE" id="PS51384"/>
    </source>
</evidence>
<dbReference type="GO" id="GO:0005506">
    <property type="term" value="F:iron ion binding"/>
    <property type="evidence" value="ECO:0007669"/>
    <property type="project" value="InterPro"/>
</dbReference>
<dbReference type="InterPro" id="IPR012675">
    <property type="entry name" value="Beta-grasp_dom_sf"/>
</dbReference>
<keyword evidence="9" id="KW-1185">Reference proteome</keyword>
<dbReference type="InterPro" id="IPR017938">
    <property type="entry name" value="Riboflavin_synthase-like_b-brl"/>
</dbReference>
<evidence type="ECO:0000256" key="1">
    <source>
        <dbReference type="ARBA" id="ARBA00010617"/>
    </source>
</evidence>
<dbReference type="InterPro" id="IPR017972">
    <property type="entry name" value="Cyt_P450_CS"/>
</dbReference>
<proteinExistence type="inferred from homology"/>
<dbReference type="Gene3D" id="2.40.30.10">
    <property type="entry name" value="Translation factors"/>
    <property type="match status" value="1"/>
</dbReference>
<keyword evidence="2" id="KW-0001">2Fe-2S</keyword>
<dbReference type="Proteomes" id="UP000434172">
    <property type="component" value="Unassembled WGS sequence"/>
</dbReference>
<dbReference type="InterPro" id="IPR006058">
    <property type="entry name" value="2Fe2S_fd_BS"/>
</dbReference>
<dbReference type="PROSITE" id="PS51384">
    <property type="entry name" value="FAD_FR"/>
    <property type="match status" value="1"/>
</dbReference>
<dbReference type="AlphaFoldDB" id="A0A8H3W9P9"/>
<dbReference type="GO" id="GO:0051537">
    <property type="term" value="F:2 iron, 2 sulfur cluster binding"/>
    <property type="evidence" value="ECO:0007669"/>
    <property type="project" value="UniProtKB-KW"/>
</dbReference>
<dbReference type="PANTHER" id="PTHR46696:SF6">
    <property type="entry name" value="P450, PUTATIVE (EUROFUNG)-RELATED"/>
    <property type="match status" value="1"/>
</dbReference>
<dbReference type="SUPFAM" id="SSF54292">
    <property type="entry name" value="2Fe-2S ferredoxin-like"/>
    <property type="match status" value="1"/>
</dbReference>
<dbReference type="PRINTS" id="PR00359">
    <property type="entry name" value="BP450"/>
</dbReference>
<gene>
    <name evidence="8" type="ORF">GQ607_012129</name>
</gene>
<organism evidence="8 9">
    <name type="scientific">Colletotrichum asianum</name>
    <dbReference type="NCBI Taxonomy" id="702518"/>
    <lineage>
        <taxon>Eukaryota</taxon>
        <taxon>Fungi</taxon>
        <taxon>Dikarya</taxon>
        <taxon>Ascomycota</taxon>
        <taxon>Pezizomycotina</taxon>
        <taxon>Sordariomycetes</taxon>
        <taxon>Hypocreomycetidae</taxon>
        <taxon>Glomerellales</taxon>
        <taxon>Glomerellaceae</taxon>
        <taxon>Colletotrichum</taxon>
        <taxon>Colletotrichum gloeosporioides species complex</taxon>
    </lineage>
</organism>
<name>A0A8H3W9P9_9PEZI</name>
<dbReference type="PANTHER" id="PTHR46696">
    <property type="entry name" value="P450, PUTATIVE (EUROFUNG)-RELATED"/>
    <property type="match status" value="1"/>
</dbReference>
<dbReference type="PROSITE" id="PS00197">
    <property type="entry name" value="2FE2S_FER_1"/>
    <property type="match status" value="1"/>
</dbReference>
<dbReference type="CDD" id="cd06185">
    <property type="entry name" value="PDR_like"/>
    <property type="match status" value="1"/>
</dbReference>
<evidence type="ECO:0000313" key="8">
    <source>
        <dbReference type="EMBL" id="KAF0320732.1"/>
    </source>
</evidence>
<dbReference type="InterPro" id="IPR001041">
    <property type="entry name" value="2Fe-2S_ferredoxin-type"/>
</dbReference>
<comment type="similarity">
    <text evidence="1">Belongs to the cytochrome P450 family.</text>
</comment>
<keyword evidence="5" id="KW-0411">Iron-sulfur</keyword>
<dbReference type="SUPFAM" id="SSF48264">
    <property type="entry name" value="Cytochrome P450"/>
    <property type="match status" value="1"/>
</dbReference>
<dbReference type="GO" id="GO:0016705">
    <property type="term" value="F:oxidoreductase activity, acting on paired donors, with incorporation or reduction of molecular oxygen"/>
    <property type="evidence" value="ECO:0007669"/>
    <property type="project" value="InterPro"/>
</dbReference>
<evidence type="ECO:0000256" key="4">
    <source>
        <dbReference type="ARBA" id="ARBA00023004"/>
    </source>
</evidence>
<evidence type="ECO:0000256" key="3">
    <source>
        <dbReference type="ARBA" id="ARBA00022723"/>
    </source>
</evidence>
<sequence length="734" mass="81721">MACPFSDSRRLFVDLAFSRDSEGFQFSEKLGGYVVSRYDDIVSVLDRPELFSSRPTVPEFPPMVRDLFANKVPDKGTLLAHDNPDHDRLRKSVASFFVPRRLERFEPMLRAAAHDQIDKFVDSGSVEIKSQFALPVPLRCIVVVAGLDPARWEWIGRCLALFGGITKSEEELSIQQRVQDVLDLHAYIAGVIEDRRNDRKDDLISHIWNERDAGVVELTDFEHLSMIPGLVLAGHETTTNVLSMGIAHLLHHGLWERVSESDATRSAAIEELLRYESAITGMPRLVTTETKSGGMTLQPGDKLFVAYNSGSRDSTKFENPDEIDIDRRSKTQHLGFGRGVHACLGAPFARLLLRTELKVLRERLPQLRLETPYEKIKYSEVHEGRGPEAVRISWDPPTHHDIGSRVQSNSATKMAARPHDQNMTVSEICQVATDVMQITLRPTAGSGTPRWAPGAHIDVKAGPFGFRQYSICSSPDDRDSLAFAVLKTNDTGASHFIHNSVKHNLELTVRGPRNNFSFEPGSRRTVFVAGGIGITPIKPMAAEAKARGEDYTIIYLGRKRDSMAFVEAMTGEHANRCITWVTEEHRGQRFDVSRYIRSLDTEGLRVYCCVPEALLQDVEKSLNNAPPDVLRLERFAMPSESGTKNTAFEVVLGRSGKVLRVPEDKSILDVINDAGAGVMSTCNKGLCGTCEVRVLDGLPEHRDAVLTPAERAEGTTIMICVSRCRGSKLVLDLW</sequence>
<dbReference type="InterPro" id="IPR001128">
    <property type="entry name" value="Cyt_P450"/>
</dbReference>
<dbReference type="InterPro" id="IPR036010">
    <property type="entry name" value="2Fe-2S_ferredoxin-like_sf"/>
</dbReference>
<dbReference type="GO" id="GO:0020037">
    <property type="term" value="F:heme binding"/>
    <property type="evidence" value="ECO:0007669"/>
    <property type="project" value="InterPro"/>
</dbReference>
<dbReference type="InterPro" id="IPR039261">
    <property type="entry name" value="FNR_nucleotide-bd"/>
</dbReference>
<dbReference type="GO" id="GO:0004497">
    <property type="term" value="F:monooxygenase activity"/>
    <property type="evidence" value="ECO:0007669"/>
    <property type="project" value="InterPro"/>
</dbReference>
<dbReference type="EMBL" id="WOWK01000080">
    <property type="protein sequence ID" value="KAF0320732.1"/>
    <property type="molecule type" value="Genomic_DNA"/>
</dbReference>
<dbReference type="PROSITE" id="PS51085">
    <property type="entry name" value="2FE2S_FER_2"/>
    <property type="match status" value="1"/>
</dbReference>
<protein>
    <submittedName>
        <fullName evidence="8">Cytochrome p450</fullName>
    </submittedName>
</protein>
<reference evidence="8 9" key="1">
    <citation type="submission" date="2019-12" db="EMBL/GenBank/DDBJ databases">
        <title>A genome sequence resource for the geographically widespread anthracnose pathogen Colletotrichum asianum.</title>
        <authorList>
            <person name="Meng Y."/>
        </authorList>
    </citation>
    <scope>NUCLEOTIDE SEQUENCE [LARGE SCALE GENOMIC DNA]</scope>
    <source>
        <strain evidence="8 9">ICMP 18580</strain>
    </source>
</reference>
<comment type="caution">
    <text evidence="8">The sequence shown here is derived from an EMBL/GenBank/DDBJ whole genome shotgun (WGS) entry which is preliminary data.</text>
</comment>
<dbReference type="Gene3D" id="1.10.630.10">
    <property type="entry name" value="Cytochrome P450"/>
    <property type="match status" value="1"/>
</dbReference>
<evidence type="ECO:0000256" key="5">
    <source>
        <dbReference type="ARBA" id="ARBA00023014"/>
    </source>
</evidence>
<dbReference type="SUPFAM" id="SSF52343">
    <property type="entry name" value="Ferredoxin reductase-like, C-terminal NADP-linked domain"/>
    <property type="match status" value="1"/>
</dbReference>
<dbReference type="SUPFAM" id="SSF63380">
    <property type="entry name" value="Riboflavin synthase domain-like"/>
    <property type="match status" value="1"/>
</dbReference>
<dbReference type="CDD" id="cd00207">
    <property type="entry name" value="fer2"/>
    <property type="match status" value="1"/>
</dbReference>
<dbReference type="InterPro" id="IPR036396">
    <property type="entry name" value="Cyt_P450_sf"/>
</dbReference>
<dbReference type="Gene3D" id="3.40.50.80">
    <property type="entry name" value="Nucleotide-binding domain of ferredoxin-NADP reductase (FNR) module"/>
    <property type="match status" value="1"/>
</dbReference>
<feature type="domain" description="FAD-binding FR-type" evidence="7">
    <location>
        <begin position="418"/>
        <end position="519"/>
    </location>
</feature>
<dbReference type="OrthoDB" id="3945418at2759"/>
<accession>A0A8H3W9P9</accession>
<dbReference type="InterPro" id="IPR017927">
    <property type="entry name" value="FAD-bd_FR_type"/>
</dbReference>